<evidence type="ECO:0000313" key="1">
    <source>
        <dbReference type="EMBL" id="EAT35047.1"/>
    </source>
</evidence>
<sequence>MHWTRNTFQMYAVDVGYAPHYLYDSPLFDMKCFLVAARMLATHTSSWYVSTSTSQLTRLHMYTFGGGSPCHRGRKNDSNALS</sequence>
<dbReference type="HOGENOM" id="CLU_2560118_0_0_1"/>
<organism evidence="1 2">
    <name type="scientific">Aedes aegypti</name>
    <name type="common">Yellowfever mosquito</name>
    <name type="synonym">Culex aegypti</name>
    <dbReference type="NCBI Taxonomy" id="7159"/>
    <lineage>
        <taxon>Eukaryota</taxon>
        <taxon>Metazoa</taxon>
        <taxon>Ecdysozoa</taxon>
        <taxon>Arthropoda</taxon>
        <taxon>Hexapoda</taxon>
        <taxon>Insecta</taxon>
        <taxon>Pterygota</taxon>
        <taxon>Neoptera</taxon>
        <taxon>Endopterygota</taxon>
        <taxon>Diptera</taxon>
        <taxon>Nematocera</taxon>
        <taxon>Culicoidea</taxon>
        <taxon>Culicidae</taxon>
        <taxon>Culicinae</taxon>
        <taxon>Aedini</taxon>
        <taxon>Aedes</taxon>
        <taxon>Stegomyia</taxon>
    </lineage>
</organism>
<name>Q16L57_AEDAE</name>
<reference evidence="1" key="2">
    <citation type="journal article" date="2007" name="Science">
        <title>Genome sequence of Aedes aegypti, a major arbovirus vector.</title>
        <authorList>
            <person name="Nene V."/>
            <person name="Wortman J.R."/>
            <person name="Lawson D."/>
            <person name="Haas B."/>
            <person name="Kodira C."/>
            <person name="Tu Z.J."/>
            <person name="Loftus B."/>
            <person name="Xi Z."/>
            <person name="Megy K."/>
            <person name="Grabherr M."/>
            <person name="Ren Q."/>
            <person name="Zdobnov E.M."/>
            <person name="Lobo N.F."/>
            <person name="Campbell K.S."/>
            <person name="Brown S.E."/>
            <person name="Bonaldo M.F."/>
            <person name="Zhu J."/>
            <person name="Sinkins S.P."/>
            <person name="Hogenkamp D.G."/>
            <person name="Amedeo P."/>
            <person name="Arensburger P."/>
            <person name="Atkinson P.W."/>
            <person name="Bidwell S."/>
            <person name="Biedler J."/>
            <person name="Birney E."/>
            <person name="Bruggner R.V."/>
            <person name="Costas J."/>
            <person name="Coy M.R."/>
            <person name="Crabtree J."/>
            <person name="Crawford M."/>
            <person name="Debruyn B."/>
            <person name="Decaprio D."/>
            <person name="Eiglmeier K."/>
            <person name="Eisenstadt E."/>
            <person name="El-Dorry H."/>
            <person name="Gelbart W.M."/>
            <person name="Gomes S.L."/>
            <person name="Hammond M."/>
            <person name="Hannick L.I."/>
            <person name="Hogan J.R."/>
            <person name="Holmes M.H."/>
            <person name="Jaffe D."/>
            <person name="Johnston J.S."/>
            <person name="Kennedy R.C."/>
            <person name="Koo H."/>
            <person name="Kravitz S."/>
            <person name="Kriventseva E.V."/>
            <person name="Kulp D."/>
            <person name="Labutti K."/>
            <person name="Lee E."/>
            <person name="Li S."/>
            <person name="Lovin D.D."/>
            <person name="Mao C."/>
            <person name="Mauceli E."/>
            <person name="Menck C.F."/>
            <person name="Miller J.R."/>
            <person name="Montgomery P."/>
            <person name="Mori A."/>
            <person name="Nascimento A.L."/>
            <person name="Naveira H.F."/>
            <person name="Nusbaum C."/>
            <person name="O'leary S."/>
            <person name="Orvis J."/>
            <person name="Pertea M."/>
            <person name="Quesneville H."/>
            <person name="Reidenbach K.R."/>
            <person name="Rogers Y.H."/>
            <person name="Roth C.W."/>
            <person name="Schneider J.R."/>
            <person name="Schatz M."/>
            <person name="Shumway M."/>
            <person name="Stanke M."/>
            <person name="Stinson E.O."/>
            <person name="Tubio J.M."/>
            <person name="Vanzee J.P."/>
            <person name="Verjovski-Almeida S."/>
            <person name="Werner D."/>
            <person name="White O."/>
            <person name="Wyder S."/>
            <person name="Zeng Q."/>
            <person name="Zhao Q."/>
            <person name="Zhao Y."/>
            <person name="Hill C.A."/>
            <person name="Raikhel A.S."/>
            <person name="Soares M.B."/>
            <person name="Knudson D.L."/>
            <person name="Lee N.H."/>
            <person name="Galagan J."/>
            <person name="Salzberg S.L."/>
            <person name="Paulsen I.T."/>
            <person name="Dimopoulos G."/>
            <person name="Collins F.H."/>
            <person name="Birren B."/>
            <person name="Fraser-Liggett C.M."/>
            <person name="Severson D.W."/>
        </authorList>
    </citation>
    <scope>NUCLEOTIDE SEQUENCE [LARGE SCALE GENOMIC DNA]</scope>
    <source>
        <strain evidence="1">Liverpool</strain>
    </source>
</reference>
<reference evidence="1" key="3">
    <citation type="submission" date="2012-09" db="EMBL/GenBank/DDBJ databases">
        <authorList>
            <consortium name="VectorBase"/>
        </authorList>
    </citation>
    <scope>NUCLEOTIDE SEQUENCE</scope>
    <source>
        <strain evidence="1">Liverpool</strain>
    </source>
</reference>
<accession>Q16L57</accession>
<evidence type="ECO:0000313" key="2">
    <source>
        <dbReference type="Proteomes" id="UP000682892"/>
    </source>
</evidence>
<proteinExistence type="predicted"/>
<dbReference type="Proteomes" id="UP000682892">
    <property type="component" value="Unassembled WGS sequence"/>
</dbReference>
<dbReference type="EMBL" id="CH477922">
    <property type="protein sequence ID" value="EAT35047.1"/>
    <property type="molecule type" value="Genomic_DNA"/>
</dbReference>
<protein>
    <submittedName>
        <fullName evidence="1">AAEL012758-PA</fullName>
    </submittedName>
</protein>
<dbReference type="PaxDb" id="7159-AAEL012758-PA"/>
<dbReference type="AlphaFoldDB" id="Q16L57"/>
<reference evidence="1" key="1">
    <citation type="submission" date="2005-10" db="EMBL/GenBank/DDBJ databases">
        <authorList>
            <person name="Loftus B.J."/>
            <person name="Nene V.M."/>
            <person name="Hannick L.I."/>
            <person name="Bidwell S."/>
            <person name="Haas B."/>
            <person name="Amedeo P."/>
            <person name="Orvis J."/>
            <person name="Wortman J.R."/>
            <person name="White O.R."/>
            <person name="Salzberg S."/>
            <person name="Shumway M."/>
            <person name="Koo H."/>
            <person name="Zhao Y."/>
            <person name="Holmes M."/>
            <person name="Miller J."/>
            <person name="Schatz M."/>
            <person name="Pop M."/>
            <person name="Pai G."/>
            <person name="Utterback T."/>
            <person name="Rogers Y.-H."/>
            <person name="Kravitz S."/>
            <person name="Fraser C.M."/>
        </authorList>
    </citation>
    <scope>NUCLEOTIDE SEQUENCE</scope>
    <source>
        <strain evidence="1">Liverpool</strain>
    </source>
</reference>
<gene>
    <name evidence="1" type="ORF">AaeL_AAEL012758</name>
</gene>